<evidence type="ECO:0000313" key="3">
    <source>
        <dbReference type="Proteomes" id="UP000011087"/>
    </source>
</evidence>
<protein>
    <submittedName>
        <fullName evidence="1 2">Uncharacterized protein</fullName>
    </submittedName>
</protein>
<organism evidence="1">
    <name type="scientific">Guillardia theta (strain CCMP2712)</name>
    <name type="common">Cryptophyte</name>
    <dbReference type="NCBI Taxonomy" id="905079"/>
    <lineage>
        <taxon>Eukaryota</taxon>
        <taxon>Cryptophyceae</taxon>
        <taxon>Pyrenomonadales</taxon>
        <taxon>Geminigeraceae</taxon>
        <taxon>Guillardia</taxon>
    </lineage>
</organism>
<dbReference type="PaxDb" id="55529-EKX47694"/>
<gene>
    <name evidence="1" type="ORF">GUITHDRAFT_137440</name>
</gene>
<sequence length="529" mass="56625">MNTMLSLGLARLSPLRLSGLASLAWSLRPACYLRHKLSRQSEPTVSVFSVGSLHGRSGVGAEAELRRLHARCLSLEASLSTVLGPFALTTAGVPTAGDLERLTTVCLSSDFSCPSSHCRILELTRSSDGTTSFIDPAGGATLPFLTWNAVLESQRLGRGFTGGLKSGADVEHVTWACVVPSNCSSSLIGEFHFWGWNSALSVIAPLNEVSLSFCSLNSSGAHTLLVKNSFTDVYDLTPSLQQADPLLNIFLWALDPTGCRSFQARGNTDILVRLQISGFYPYSRTHYTGRDGSFIFAGLVPLQQAPTLVISEAACDLLRPHAPAALEWGSKPSNLDLFVSLPVLDSDQQLFSCGLRVNGSTTWLDPDSELACRSAGGSWIQRQMPKGSSALALSSEDVKLVASASGIIRLQRSDASPFGVALPPGVYRVYATVREAEGTFAVETGRATVAAYWGNATEAKERVTVSSRTVNGLRGRWWHALNVIAKQQQARSCLQIQRVDALVGGDASAPYATPPALEMQEAKDVMCSS</sequence>
<dbReference type="HOGENOM" id="CLU_515324_0_0_1"/>
<evidence type="ECO:0000313" key="2">
    <source>
        <dbReference type="EnsemblProtists" id="EKX47694"/>
    </source>
</evidence>
<keyword evidence="3" id="KW-1185">Reference proteome</keyword>
<proteinExistence type="predicted"/>
<dbReference type="EnsemblProtists" id="EKX47694">
    <property type="protein sequence ID" value="EKX47694"/>
    <property type="gene ID" value="GUITHDRAFT_137440"/>
</dbReference>
<evidence type="ECO:0000313" key="1">
    <source>
        <dbReference type="EMBL" id="EKX47694.1"/>
    </source>
</evidence>
<name>L1JHS3_GUITC</name>
<dbReference type="Proteomes" id="UP000011087">
    <property type="component" value="Unassembled WGS sequence"/>
</dbReference>
<dbReference type="GeneID" id="17304310"/>
<reference evidence="2" key="3">
    <citation type="submission" date="2015-06" db="UniProtKB">
        <authorList>
            <consortium name="EnsemblProtists"/>
        </authorList>
    </citation>
    <scope>IDENTIFICATION</scope>
</reference>
<dbReference type="KEGG" id="gtt:GUITHDRAFT_137440"/>
<reference evidence="1 3" key="1">
    <citation type="journal article" date="2012" name="Nature">
        <title>Algal genomes reveal evolutionary mosaicism and the fate of nucleomorphs.</title>
        <authorList>
            <consortium name="DOE Joint Genome Institute"/>
            <person name="Curtis B.A."/>
            <person name="Tanifuji G."/>
            <person name="Burki F."/>
            <person name="Gruber A."/>
            <person name="Irimia M."/>
            <person name="Maruyama S."/>
            <person name="Arias M.C."/>
            <person name="Ball S.G."/>
            <person name="Gile G.H."/>
            <person name="Hirakawa Y."/>
            <person name="Hopkins J.F."/>
            <person name="Kuo A."/>
            <person name="Rensing S.A."/>
            <person name="Schmutz J."/>
            <person name="Symeonidi A."/>
            <person name="Elias M."/>
            <person name="Eveleigh R.J."/>
            <person name="Herman E.K."/>
            <person name="Klute M.J."/>
            <person name="Nakayama T."/>
            <person name="Obornik M."/>
            <person name="Reyes-Prieto A."/>
            <person name="Armbrust E.V."/>
            <person name="Aves S.J."/>
            <person name="Beiko R.G."/>
            <person name="Coutinho P."/>
            <person name="Dacks J.B."/>
            <person name="Durnford D.G."/>
            <person name="Fast N.M."/>
            <person name="Green B.R."/>
            <person name="Grisdale C.J."/>
            <person name="Hempel F."/>
            <person name="Henrissat B."/>
            <person name="Hoppner M.P."/>
            <person name="Ishida K."/>
            <person name="Kim E."/>
            <person name="Koreny L."/>
            <person name="Kroth P.G."/>
            <person name="Liu Y."/>
            <person name="Malik S.B."/>
            <person name="Maier U.G."/>
            <person name="McRose D."/>
            <person name="Mock T."/>
            <person name="Neilson J.A."/>
            <person name="Onodera N.T."/>
            <person name="Poole A.M."/>
            <person name="Pritham E.J."/>
            <person name="Richards T.A."/>
            <person name="Rocap G."/>
            <person name="Roy S.W."/>
            <person name="Sarai C."/>
            <person name="Schaack S."/>
            <person name="Shirato S."/>
            <person name="Slamovits C.H."/>
            <person name="Spencer D.F."/>
            <person name="Suzuki S."/>
            <person name="Worden A.Z."/>
            <person name="Zauner S."/>
            <person name="Barry K."/>
            <person name="Bell C."/>
            <person name="Bharti A.K."/>
            <person name="Crow J.A."/>
            <person name="Grimwood J."/>
            <person name="Kramer R."/>
            <person name="Lindquist E."/>
            <person name="Lucas S."/>
            <person name="Salamov A."/>
            <person name="McFadden G.I."/>
            <person name="Lane C.E."/>
            <person name="Keeling P.J."/>
            <person name="Gray M.W."/>
            <person name="Grigoriev I.V."/>
            <person name="Archibald J.M."/>
        </authorList>
    </citation>
    <scope>NUCLEOTIDE SEQUENCE</scope>
    <source>
        <strain evidence="1 3">CCMP2712</strain>
    </source>
</reference>
<accession>L1JHS3</accession>
<dbReference type="EMBL" id="JH992989">
    <property type="protein sequence ID" value="EKX47694.1"/>
    <property type="molecule type" value="Genomic_DNA"/>
</dbReference>
<reference evidence="3" key="2">
    <citation type="submission" date="2012-11" db="EMBL/GenBank/DDBJ databases">
        <authorList>
            <person name="Kuo A."/>
            <person name="Curtis B.A."/>
            <person name="Tanifuji G."/>
            <person name="Burki F."/>
            <person name="Gruber A."/>
            <person name="Irimia M."/>
            <person name="Maruyama S."/>
            <person name="Arias M.C."/>
            <person name="Ball S.G."/>
            <person name="Gile G.H."/>
            <person name="Hirakawa Y."/>
            <person name="Hopkins J.F."/>
            <person name="Rensing S.A."/>
            <person name="Schmutz J."/>
            <person name="Symeonidi A."/>
            <person name="Elias M."/>
            <person name="Eveleigh R.J."/>
            <person name="Herman E.K."/>
            <person name="Klute M.J."/>
            <person name="Nakayama T."/>
            <person name="Obornik M."/>
            <person name="Reyes-Prieto A."/>
            <person name="Armbrust E.V."/>
            <person name="Aves S.J."/>
            <person name="Beiko R.G."/>
            <person name="Coutinho P."/>
            <person name="Dacks J.B."/>
            <person name="Durnford D.G."/>
            <person name="Fast N.M."/>
            <person name="Green B.R."/>
            <person name="Grisdale C."/>
            <person name="Hempe F."/>
            <person name="Henrissat B."/>
            <person name="Hoppner M.P."/>
            <person name="Ishida K.-I."/>
            <person name="Kim E."/>
            <person name="Koreny L."/>
            <person name="Kroth P.G."/>
            <person name="Liu Y."/>
            <person name="Malik S.-B."/>
            <person name="Maier U.G."/>
            <person name="McRose D."/>
            <person name="Mock T."/>
            <person name="Neilson J.A."/>
            <person name="Onodera N.T."/>
            <person name="Poole A.M."/>
            <person name="Pritham E.J."/>
            <person name="Richards T.A."/>
            <person name="Rocap G."/>
            <person name="Roy S.W."/>
            <person name="Sarai C."/>
            <person name="Schaack S."/>
            <person name="Shirato S."/>
            <person name="Slamovits C.H."/>
            <person name="Spencer D.F."/>
            <person name="Suzuki S."/>
            <person name="Worden A.Z."/>
            <person name="Zauner S."/>
            <person name="Barry K."/>
            <person name="Bell C."/>
            <person name="Bharti A.K."/>
            <person name="Crow J.A."/>
            <person name="Grimwood J."/>
            <person name="Kramer R."/>
            <person name="Lindquist E."/>
            <person name="Lucas S."/>
            <person name="Salamov A."/>
            <person name="McFadden G.I."/>
            <person name="Lane C.E."/>
            <person name="Keeling P.J."/>
            <person name="Gray M.W."/>
            <person name="Grigoriev I.V."/>
            <person name="Archibald J.M."/>
        </authorList>
    </citation>
    <scope>NUCLEOTIDE SEQUENCE</scope>
    <source>
        <strain evidence="3">CCMP2712</strain>
    </source>
</reference>
<dbReference type="AlphaFoldDB" id="L1JHS3"/>
<dbReference type="RefSeq" id="XP_005834674.1">
    <property type="nucleotide sequence ID" value="XM_005834617.1"/>
</dbReference>